<dbReference type="InterPro" id="IPR029058">
    <property type="entry name" value="AB_hydrolase_fold"/>
</dbReference>
<dbReference type="Gene3D" id="3.40.50.1820">
    <property type="entry name" value="alpha/beta hydrolase"/>
    <property type="match status" value="1"/>
</dbReference>
<evidence type="ECO:0008006" key="2">
    <source>
        <dbReference type="Google" id="ProtNLM"/>
    </source>
</evidence>
<dbReference type="AlphaFoldDB" id="A0A7S4QXI5"/>
<reference evidence="1" key="1">
    <citation type="submission" date="2021-01" db="EMBL/GenBank/DDBJ databases">
        <authorList>
            <person name="Corre E."/>
            <person name="Pelletier E."/>
            <person name="Niang G."/>
            <person name="Scheremetjew M."/>
            <person name="Finn R."/>
            <person name="Kale V."/>
            <person name="Holt S."/>
            <person name="Cochrane G."/>
            <person name="Meng A."/>
            <person name="Brown T."/>
            <person name="Cohen L."/>
        </authorList>
    </citation>
    <scope>NUCLEOTIDE SEQUENCE</scope>
    <source>
        <strain evidence="1">GSO104</strain>
    </source>
</reference>
<gene>
    <name evidence="1" type="ORF">DBRI00130_LOCUS9546</name>
</gene>
<accession>A0A7S4QXI5</accession>
<name>A0A7S4QXI5_9STRA</name>
<sequence>MLGNDPVQGLSLNPFESFLFASRIERTQNESKVKFSSDILPLSPAPGSKSAPLDVALIFPGAGGPDALTDELERNLRSVASGDSDVSSIVKTFDWSENRGSVLTAAFDGEAVGEAVAKSILESLKDGGELRSIHSIGVSVGAFAANEMARTIYQRTRSSSYSSCDKPPLVRLTLLDPFCSRGVWGNGYGASNFGRDADYAVHYLNTDDPVPTTNDPLPLCVCFDVTGAKERDDFVLPEGETMHCWPLAYYSRFGLSEEKNWQTLPRHGEDGSLQRGTIIQK</sequence>
<evidence type="ECO:0000313" key="1">
    <source>
        <dbReference type="EMBL" id="CAE4597023.1"/>
    </source>
</evidence>
<dbReference type="EMBL" id="HBNS01011810">
    <property type="protein sequence ID" value="CAE4597023.1"/>
    <property type="molecule type" value="Transcribed_RNA"/>
</dbReference>
<protein>
    <recommendedName>
        <fullName evidence="2">DUF676 domain-containing protein</fullName>
    </recommendedName>
</protein>
<dbReference type="SUPFAM" id="SSF53474">
    <property type="entry name" value="alpha/beta-Hydrolases"/>
    <property type="match status" value="1"/>
</dbReference>
<organism evidence="1">
    <name type="scientific">Ditylum brightwellii</name>
    <dbReference type="NCBI Taxonomy" id="49249"/>
    <lineage>
        <taxon>Eukaryota</taxon>
        <taxon>Sar</taxon>
        <taxon>Stramenopiles</taxon>
        <taxon>Ochrophyta</taxon>
        <taxon>Bacillariophyta</taxon>
        <taxon>Mediophyceae</taxon>
        <taxon>Lithodesmiophycidae</taxon>
        <taxon>Lithodesmiales</taxon>
        <taxon>Lithodesmiaceae</taxon>
        <taxon>Ditylum</taxon>
    </lineage>
</organism>
<proteinExistence type="predicted"/>